<feature type="domain" description="RsbT co-antagonist protein RsbRD N-terminal" evidence="2">
    <location>
        <begin position="18"/>
        <end position="157"/>
    </location>
</feature>
<dbReference type="Proteomes" id="UP000622552">
    <property type="component" value="Unassembled WGS sequence"/>
</dbReference>
<dbReference type="InterPro" id="IPR025736">
    <property type="entry name" value="PucR_C-HTH_dom"/>
</dbReference>
<evidence type="ECO:0000313" key="3">
    <source>
        <dbReference type="EMBL" id="MBG6137203.1"/>
    </source>
</evidence>
<dbReference type="RefSeq" id="WP_197004092.1">
    <property type="nucleotide sequence ID" value="NZ_BONS01000022.1"/>
</dbReference>
<dbReference type="InterPro" id="IPR042070">
    <property type="entry name" value="PucR_C-HTH_sf"/>
</dbReference>
<feature type="domain" description="PucR C-terminal helix-turn-helix" evidence="1">
    <location>
        <begin position="339"/>
        <end position="393"/>
    </location>
</feature>
<dbReference type="AlphaFoldDB" id="A0A8J7GS34"/>
<dbReference type="PANTHER" id="PTHR33744:SF1">
    <property type="entry name" value="DNA-BINDING TRANSCRIPTIONAL ACTIVATOR ADER"/>
    <property type="match status" value="1"/>
</dbReference>
<dbReference type="Pfam" id="PF13556">
    <property type="entry name" value="HTH_30"/>
    <property type="match status" value="1"/>
</dbReference>
<evidence type="ECO:0008006" key="5">
    <source>
        <dbReference type="Google" id="ProtNLM"/>
    </source>
</evidence>
<evidence type="ECO:0000259" key="1">
    <source>
        <dbReference type="Pfam" id="PF13556"/>
    </source>
</evidence>
<dbReference type="InterPro" id="IPR051448">
    <property type="entry name" value="CdaR-like_regulators"/>
</dbReference>
<comment type="caution">
    <text evidence="3">The sequence shown here is derived from an EMBL/GenBank/DDBJ whole genome shotgun (WGS) entry which is preliminary data.</text>
</comment>
<dbReference type="InterPro" id="IPR025751">
    <property type="entry name" value="RsbRD_N_dom"/>
</dbReference>
<gene>
    <name evidence="3" type="ORF">IW245_003397</name>
</gene>
<dbReference type="EMBL" id="JADOUF010000001">
    <property type="protein sequence ID" value="MBG6137203.1"/>
    <property type="molecule type" value="Genomic_DNA"/>
</dbReference>
<sequence>MGVQQRVAVQREVSEALPTIGEELAAAVQGRIPAYQRLEAAQLAEVRAIAGWALTRVLELWVRDGALDAADLARFRGIGAARAADGRPLPAVLRAYRVAATLAIDIVVGRGRDTLDVADTLALTRLWLASIDALSEAVYSGYTSAADRLTGDRGRSRRELLDDLLVGRQASAGAWVDRCRELDVDIPARPTLLLVESTDPARVLTEADGEDLAAELGLAGDDPRRYLLTLRGRRLVLLLPGATAGVGVASPAGLLDPVVVRRGWRGCRIETPPAEAPVGYRLAEDALDTAPAHAHDGGRLLDTGDAHLLALLAGRPAARSADIAHLVLGPLADPGNAHLLEGLDAFLAAGTATGAAEHLGVHPQTLRYRLRRVRECTGRDPRTPWQRLVLDVARHLLQIA</sequence>
<protein>
    <recommendedName>
        <fullName evidence="5">CdaR family transcriptional regulator</fullName>
    </recommendedName>
</protein>
<keyword evidence="4" id="KW-1185">Reference proteome</keyword>
<proteinExistence type="predicted"/>
<evidence type="ECO:0000313" key="4">
    <source>
        <dbReference type="Proteomes" id="UP000622552"/>
    </source>
</evidence>
<evidence type="ECO:0000259" key="2">
    <source>
        <dbReference type="Pfam" id="PF14361"/>
    </source>
</evidence>
<dbReference type="PANTHER" id="PTHR33744">
    <property type="entry name" value="CARBOHYDRATE DIACID REGULATOR"/>
    <property type="match status" value="1"/>
</dbReference>
<dbReference type="Pfam" id="PF14361">
    <property type="entry name" value="RsbRD_N"/>
    <property type="match status" value="1"/>
</dbReference>
<organism evidence="3 4">
    <name type="scientific">Longispora fulva</name>
    <dbReference type="NCBI Taxonomy" id="619741"/>
    <lineage>
        <taxon>Bacteria</taxon>
        <taxon>Bacillati</taxon>
        <taxon>Actinomycetota</taxon>
        <taxon>Actinomycetes</taxon>
        <taxon>Micromonosporales</taxon>
        <taxon>Micromonosporaceae</taxon>
        <taxon>Longispora</taxon>
    </lineage>
</organism>
<name>A0A8J7GS34_9ACTN</name>
<reference evidence="3" key="1">
    <citation type="submission" date="2020-11" db="EMBL/GenBank/DDBJ databases">
        <title>Sequencing the genomes of 1000 actinobacteria strains.</title>
        <authorList>
            <person name="Klenk H.-P."/>
        </authorList>
    </citation>
    <scope>NUCLEOTIDE SEQUENCE</scope>
    <source>
        <strain evidence="3">DSM 45356</strain>
    </source>
</reference>
<accession>A0A8J7GS34</accession>
<dbReference type="Gene3D" id="1.10.10.2840">
    <property type="entry name" value="PucR C-terminal helix-turn-helix domain"/>
    <property type="match status" value="1"/>
</dbReference>